<protein>
    <submittedName>
        <fullName evidence="7">Heat-labile enterotoxin subunit alpha</fullName>
    </submittedName>
</protein>
<dbReference type="RefSeq" id="WP_082026994.1">
    <property type="nucleotide sequence ID" value="NZ_CP050855.1"/>
</dbReference>
<evidence type="ECO:0000256" key="2">
    <source>
        <dbReference type="ARBA" id="ARBA00022656"/>
    </source>
</evidence>
<reference evidence="7 8" key="1">
    <citation type="journal article" date="2014" name="Genome Announc.">
        <title>Whole-Genome Sequence of Serratia symbiotica Strain CWBI-2.3T, a Free-Living Symbiont of the Black Bean Aphid Aphis fabae.</title>
        <authorList>
            <person name="Foray V."/>
            <person name="Grigorescu A.S."/>
            <person name="Sabri A."/>
            <person name="Haubruge E."/>
            <person name="Lognay G."/>
            <person name="Francis F."/>
            <person name="Fauconnier M.L."/>
            <person name="Hance T."/>
            <person name="Thonart P."/>
        </authorList>
    </citation>
    <scope>NUCLEOTIDE SEQUENCE [LARGE SCALE GENOMIC DNA]</scope>
    <source>
        <strain evidence="7">CWBI-2.3</strain>
    </source>
</reference>
<dbReference type="SUPFAM" id="SSF56399">
    <property type="entry name" value="ADP-ribosylation"/>
    <property type="match status" value="1"/>
</dbReference>
<sequence>MGRLAYSVALLFLIRSSACFAVLPLEVYRSVMEDPELVKAADGFLPKGMDGTRPNQPIPSVSLYNHAMGSETGLARYDLGYVSTTSSLRLAHIWSNSQFPGTSYIYTIQPTPNFIDVNASLGRYSPHPGEEEFAALGPIRWAQIIGWRRVHFNVMGEFIRNRDFNRNLYQGMHATESVPELAGFPRSHPAWGQPPWRYYTNCDDSDLKKRASIICIPLKSNRLVALQYSLRYDPTIVFIITK</sequence>
<organism evidence="7 8">
    <name type="scientific">Serratia symbiotica</name>
    <dbReference type="NCBI Taxonomy" id="138074"/>
    <lineage>
        <taxon>Bacteria</taxon>
        <taxon>Pseudomonadati</taxon>
        <taxon>Pseudomonadota</taxon>
        <taxon>Gammaproteobacteria</taxon>
        <taxon>Enterobacterales</taxon>
        <taxon>Yersiniaceae</taxon>
        <taxon>Serratia</taxon>
    </lineage>
</organism>
<keyword evidence="3" id="KW-0732">Signal</keyword>
<evidence type="ECO:0000256" key="1">
    <source>
        <dbReference type="ARBA" id="ARBA00009092"/>
    </source>
</evidence>
<dbReference type="InterPro" id="IPR001144">
    <property type="entry name" value="Enterotoxin_A"/>
</dbReference>
<keyword evidence="6" id="KW-1015">Disulfide bond</keyword>
<dbReference type="GeneID" id="93736078"/>
<keyword evidence="2" id="KW-0800">Toxin</keyword>
<dbReference type="GO" id="GO:0005615">
    <property type="term" value="C:extracellular space"/>
    <property type="evidence" value="ECO:0007669"/>
    <property type="project" value="InterPro"/>
</dbReference>
<dbReference type="Pfam" id="PF01375">
    <property type="entry name" value="Enterotoxin_a"/>
    <property type="match status" value="1"/>
</dbReference>
<dbReference type="GO" id="GO:0090729">
    <property type="term" value="F:toxin activity"/>
    <property type="evidence" value="ECO:0007669"/>
    <property type="project" value="UniProtKB-KW"/>
</dbReference>
<evidence type="ECO:0000256" key="6">
    <source>
        <dbReference type="ARBA" id="ARBA00023157"/>
    </source>
</evidence>
<gene>
    <name evidence="7" type="ORF">SYMBAF_06055</name>
</gene>
<dbReference type="EMBL" id="CP050855">
    <property type="protein sequence ID" value="QLH62585.1"/>
    <property type="molecule type" value="Genomic_DNA"/>
</dbReference>
<dbReference type="PRINTS" id="PR00771">
    <property type="entry name" value="ENTEROTOXINA"/>
</dbReference>
<evidence type="ECO:0000256" key="4">
    <source>
        <dbReference type="ARBA" id="ARBA00022861"/>
    </source>
</evidence>
<evidence type="ECO:0000256" key="3">
    <source>
        <dbReference type="ARBA" id="ARBA00022729"/>
    </source>
</evidence>
<evidence type="ECO:0000256" key="5">
    <source>
        <dbReference type="ARBA" id="ARBA00023026"/>
    </source>
</evidence>
<keyword evidence="5" id="KW-0843">Virulence</keyword>
<proteinExistence type="inferred from homology"/>
<dbReference type="AlphaFoldDB" id="A0A7D5NTR6"/>
<accession>A0A7D5NTR6</accession>
<name>A0A7D5NTR6_9GAMM</name>
<dbReference type="Gene3D" id="3.90.210.10">
    <property type="entry name" value="Heat-Labile Enterotoxin, subunit A"/>
    <property type="match status" value="1"/>
</dbReference>
<comment type="similarity">
    <text evidence="1">Belongs to the enterotoxin A family.</text>
</comment>
<keyword evidence="4" id="KW-0260">Enterotoxin</keyword>
<evidence type="ECO:0000313" key="7">
    <source>
        <dbReference type="EMBL" id="QLH62585.1"/>
    </source>
</evidence>
<dbReference type="Proteomes" id="UP000042738">
    <property type="component" value="Chromosome"/>
</dbReference>
<evidence type="ECO:0000313" key="8">
    <source>
        <dbReference type="Proteomes" id="UP000042738"/>
    </source>
</evidence>